<accession>A0A937DAJ7</accession>
<dbReference type="AlphaFoldDB" id="A0A937DAJ7"/>
<keyword evidence="8 12" id="KW-0175">Coiled coil</keyword>
<dbReference type="EMBL" id="JAERQJ010000006">
    <property type="protein sequence ID" value="MBL0684807.1"/>
    <property type="molecule type" value="Genomic_DNA"/>
</dbReference>
<dbReference type="CDD" id="cd07962">
    <property type="entry name" value="Anticodon_Ia_Val"/>
    <property type="match status" value="1"/>
</dbReference>
<dbReference type="Pfam" id="PF10458">
    <property type="entry name" value="Val_tRNA-synt_C"/>
    <property type="match status" value="1"/>
</dbReference>
<evidence type="ECO:0000256" key="10">
    <source>
        <dbReference type="ARBA" id="ARBA00047552"/>
    </source>
</evidence>
<organism evidence="16 17">
    <name type="scientific">Aquimarina mytili</name>
    <dbReference type="NCBI Taxonomy" id="874423"/>
    <lineage>
        <taxon>Bacteria</taxon>
        <taxon>Pseudomonadati</taxon>
        <taxon>Bacteroidota</taxon>
        <taxon>Flavobacteriia</taxon>
        <taxon>Flavobacteriales</taxon>
        <taxon>Flavobacteriaceae</taxon>
        <taxon>Aquimarina</taxon>
    </lineage>
</organism>
<dbReference type="GO" id="GO:0004832">
    <property type="term" value="F:valine-tRNA ligase activity"/>
    <property type="evidence" value="ECO:0007669"/>
    <property type="project" value="UniProtKB-UniRule"/>
</dbReference>
<comment type="catalytic activity">
    <reaction evidence="10 12">
        <text>tRNA(Val) + L-valine + ATP = L-valyl-tRNA(Val) + AMP + diphosphate</text>
        <dbReference type="Rhea" id="RHEA:10704"/>
        <dbReference type="Rhea" id="RHEA-COMP:9672"/>
        <dbReference type="Rhea" id="RHEA-COMP:9708"/>
        <dbReference type="ChEBI" id="CHEBI:30616"/>
        <dbReference type="ChEBI" id="CHEBI:33019"/>
        <dbReference type="ChEBI" id="CHEBI:57762"/>
        <dbReference type="ChEBI" id="CHEBI:78442"/>
        <dbReference type="ChEBI" id="CHEBI:78537"/>
        <dbReference type="ChEBI" id="CHEBI:456215"/>
        <dbReference type="EC" id="6.1.1.9"/>
    </reaction>
</comment>
<evidence type="ECO:0000256" key="5">
    <source>
        <dbReference type="ARBA" id="ARBA00022741"/>
    </source>
</evidence>
<evidence type="ECO:0000313" key="17">
    <source>
        <dbReference type="Proteomes" id="UP000651057"/>
    </source>
</evidence>
<evidence type="ECO:0000256" key="12">
    <source>
        <dbReference type="HAMAP-Rule" id="MF_02004"/>
    </source>
</evidence>
<proteinExistence type="inferred from homology"/>
<dbReference type="SUPFAM" id="SSF46589">
    <property type="entry name" value="tRNA-binding arm"/>
    <property type="match status" value="1"/>
</dbReference>
<dbReference type="PANTHER" id="PTHR11946:SF109">
    <property type="entry name" value="VALINE--TRNA LIGASE"/>
    <property type="match status" value="1"/>
</dbReference>
<dbReference type="Proteomes" id="UP000651057">
    <property type="component" value="Unassembled WGS sequence"/>
</dbReference>
<dbReference type="GO" id="GO:0002161">
    <property type="term" value="F:aminoacyl-tRNA deacylase activity"/>
    <property type="evidence" value="ECO:0007669"/>
    <property type="project" value="InterPro"/>
</dbReference>
<dbReference type="InterPro" id="IPR037118">
    <property type="entry name" value="Val-tRNA_synth_C_sf"/>
</dbReference>
<dbReference type="PANTHER" id="PTHR11946">
    <property type="entry name" value="VALYL-TRNA SYNTHETASES"/>
    <property type="match status" value="1"/>
</dbReference>
<feature type="short sequence motif" description="'HIGH' region" evidence="12">
    <location>
        <begin position="43"/>
        <end position="53"/>
    </location>
</feature>
<feature type="short sequence motif" description="'KMSKS' region" evidence="12">
    <location>
        <begin position="534"/>
        <end position="538"/>
    </location>
</feature>
<dbReference type="InterPro" id="IPR033705">
    <property type="entry name" value="Anticodon_Ia_Val"/>
</dbReference>
<keyword evidence="6 12" id="KW-0067">ATP-binding</keyword>
<comment type="function">
    <text evidence="12">Catalyzes the attachment of valine to tRNA(Val). As ValRS can inadvertently accommodate and process structurally similar amino acids such as threonine, to avoid such errors, it has a 'posttransfer' editing activity that hydrolyzes mischarged Thr-tRNA(Val) in a tRNA-dependent manner.</text>
</comment>
<evidence type="ECO:0000256" key="3">
    <source>
        <dbReference type="ARBA" id="ARBA00022490"/>
    </source>
</evidence>
<evidence type="ECO:0000256" key="11">
    <source>
        <dbReference type="ARBA" id="ARBA00060830"/>
    </source>
</evidence>
<dbReference type="InterPro" id="IPR013155">
    <property type="entry name" value="M/V/L/I-tRNA-synth_anticd-bd"/>
</dbReference>
<dbReference type="InterPro" id="IPR010978">
    <property type="entry name" value="tRNA-bd_arm"/>
</dbReference>
<comment type="domain">
    <text evidence="12">The C-terminal coiled-coil domain is crucial for aminoacylation activity.</text>
</comment>
<dbReference type="Gene3D" id="1.10.287.380">
    <property type="entry name" value="Valyl-tRNA synthetase, C-terminal domain"/>
    <property type="match status" value="1"/>
</dbReference>
<dbReference type="InterPro" id="IPR019499">
    <property type="entry name" value="Val-tRNA_synth_tRNA-bd"/>
</dbReference>
<name>A0A937DAJ7_9FLAO</name>
<evidence type="ECO:0000256" key="9">
    <source>
        <dbReference type="ARBA" id="ARBA00023146"/>
    </source>
</evidence>
<reference evidence="16" key="1">
    <citation type="submission" date="2021-01" db="EMBL/GenBank/DDBJ databases">
        <authorList>
            <person name="Zhong Y.L."/>
        </authorList>
    </citation>
    <scope>NUCLEOTIDE SEQUENCE</scope>
    <source>
        <strain evidence="16">KCTC 23302</strain>
    </source>
</reference>
<dbReference type="NCBIfam" id="TIGR00422">
    <property type="entry name" value="valS"/>
    <property type="match status" value="1"/>
</dbReference>
<evidence type="ECO:0000256" key="8">
    <source>
        <dbReference type="ARBA" id="ARBA00023054"/>
    </source>
</evidence>
<dbReference type="PROSITE" id="PS00178">
    <property type="entry name" value="AA_TRNA_LIGASE_I"/>
    <property type="match status" value="1"/>
</dbReference>
<dbReference type="GO" id="GO:0005829">
    <property type="term" value="C:cytosol"/>
    <property type="evidence" value="ECO:0007669"/>
    <property type="project" value="TreeGrafter"/>
</dbReference>
<comment type="domain">
    <text evidence="12">ValRS has two distinct active sites: one for aminoacylation and one for editing. The misactivated threonine is translocated from the active site to the editing site.</text>
</comment>
<feature type="domain" description="Valyl-tRNA synthetase tRNA-binding arm" evidence="15">
    <location>
        <begin position="811"/>
        <end position="876"/>
    </location>
</feature>
<dbReference type="Gene3D" id="1.10.730.10">
    <property type="entry name" value="Isoleucyl-tRNA Synthetase, Domain 1"/>
    <property type="match status" value="1"/>
</dbReference>
<keyword evidence="3 12" id="KW-0963">Cytoplasm</keyword>
<keyword evidence="9 12" id="KW-0030">Aminoacyl-tRNA synthetase</keyword>
<dbReference type="GO" id="GO:0005524">
    <property type="term" value="F:ATP binding"/>
    <property type="evidence" value="ECO:0007669"/>
    <property type="project" value="UniProtKB-UniRule"/>
</dbReference>
<comment type="similarity">
    <text evidence="11 12">Belongs to the class-I aminoacyl-tRNA synthetase family. ValS type 1 subfamily.</text>
</comment>
<dbReference type="InterPro" id="IPR001412">
    <property type="entry name" value="aa-tRNA-synth_I_CS"/>
</dbReference>
<dbReference type="InterPro" id="IPR002300">
    <property type="entry name" value="aa-tRNA-synth_Ia"/>
</dbReference>
<evidence type="ECO:0000259" key="14">
    <source>
        <dbReference type="Pfam" id="PF08264"/>
    </source>
</evidence>
<dbReference type="EC" id="6.1.1.9" evidence="12"/>
<dbReference type="InterPro" id="IPR009080">
    <property type="entry name" value="tRNAsynth_Ia_anticodon-bd"/>
</dbReference>
<evidence type="ECO:0000256" key="2">
    <source>
        <dbReference type="ARBA" id="ARBA00011245"/>
    </source>
</evidence>
<dbReference type="CDD" id="cd00817">
    <property type="entry name" value="ValRS_core"/>
    <property type="match status" value="1"/>
</dbReference>
<gene>
    <name evidence="12" type="primary">valS</name>
    <name evidence="16" type="ORF">JJQ60_14860</name>
</gene>
<feature type="binding site" evidence="12">
    <location>
        <position position="537"/>
    </location>
    <ligand>
        <name>ATP</name>
        <dbReference type="ChEBI" id="CHEBI:30616"/>
    </ligand>
</feature>
<dbReference type="Pfam" id="PF00133">
    <property type="entry name" value="tRNA-synt_1"/>
    <property type="match status" value="1"/>
</dbReference>
<dbReference type="InterPro" id="IPR014729">
    <property type="entry name" value="Rossmann-like_a/b/a_fold"/>
</dbReference>
<feature type="domain" description="Aminoacyl-tRNA synthetase class Ia" evidence="13">
    <location>
        <begin position="15"/>
        <end position="573"/>
    </location>
</feature>
<evidence type="ECO:0000256" key="6">
    <source>
        <dbReference type="ARBA" id="ARBA00022840"/>
    </source>
</evidence>
<keyword evidence="17" id="KW-1185">Reference proteome</keyword>
<evidence type="ECO:0000256" key="1">
    <source>
        <dbReference type="ARBA" id="ARBA00004496"/>
    </source>
</evidence>
<dbReference type="SUPFAM" id="SSF52374">
    <property type="entry name" value="Nucleotidylyl transferase"/>
    <property type="match status" value="1"/>
</dbReference>
<comment type="subunit">
    <text evidence="2 12">Monomer.</text>
</comment>
<dbReference type="FunFam" id="1.10.287.380:FF:000001">
    <property type="entry name" value="Valine--tRNA ligase"/>
    <property type="match status" value="1"/>
</dbReference>
<keyword evidence="4 12" id="KW-0436">Ligase</keyword>
<evidence type="ECO:0000256" key="4">
    <source>
        <dbReference type="ARBA" id="ARBA00022598"/>
    </source>
</evidence>
<evidence type="ECO:0000259" key="13">
    <source>
        <dbReference type="Pfam" id="PF00133"/>
    </source>
</evidence>
<sequence length="877" mass="100335">MALAAKYDAKSIEEKWYNYWMQNNYFHSEVDERESYTIVIPPPNVTGVLHMGHMLNNTIQDVLIRRARLKGYNACWVPGTDHASIATEAKVVAKLKKEGIDKNDLTREEFLEHAWEWTHKHGGIILEQLKKLGASCDWERTAFTMDDNLSASVIKVFVDLYNKGLIYRGYRMVNWDPQAKTTLSDEEVIYEEKQGNLYYLKYKIEGSNDTLTIATTRPETIMGDTAICINPNDERFKHLRGKKAIVPIANRVIPIIEDDYVDVEFGTGCLKVTPAHDPNDKVLGDRHNLEVVDIFNDDATFNSFGLHYEGKDRFVVRKEIVKELESMGVLEKTETHLNKVGTSERTKAIIEPKLSDQWFLKMKDLAQPALDAVIGKDVNLVPEKFINTYRHWMENVRDWNISRQLWWGHQIPAYFYGDGKEDFVVAESREEALILAKEKTGNTSLKDADLTQDPDALDTWFSSWLWPMSVFNGILEPDNKEINYYYPTNDLVTAPEILFFWVARMIIAGYEYRKEKPFTNVYLTGIVRDKQRRKMSKSLGNSPDPLDLIAQYGADGIRVGMLLSSPAGNDLMFDEDLCKQGSAFVNKIFNASRLILGWQVDATIEQPEASAISIQWYKSRFQQALLELENNYSKYRISDALMTTYKLIWDDFCSWLLEMIKPSYGSPIDAKTYQEVIAILEDNLKILHPFVPFISEEIWQQISDRSVDEALIIASWPKSESVDKNLIKEFETASGVVSGIRTIRKEKNISFKETIEVSVLNSEKTSTTFDSVISKLGNLSTLDYVDAKVEGALSFRVKSNEYFIPISGAINVEDEIKKLTEELTYTEGFLKSVQKKLQNERFVNNAPEQVIANERKKEADAEAKIATLKSSLASLQN</sequence>
<dbReference type="RefSeq" id="WP_201921810.1">
    <property type="nucleotide sequence ID" value="NZ_BAABAX010000014.1"/>
</dbReference>
<protein>
    <recommendedName>
        <fullName evidence="12">Valine--tRNA ligase</fullName>
        <ecNumber evidence="12">6.1.1.9</ecNumber>
    </recommendedName>
    <alternativeName>
        <fullName evidence="12">Valyl-tRNA synthetase</fullName>
        <shortName evidence="12">ValRS</shortName>
    </alternativeName>
</protein>
<dbReference type="Pfam" id="PF08264">
    <property type="entry name" value="Anticodon_1"/>
    <property type="match status" value="1"/>
</dbReference>
<dbReference type="NCBIfam" id="NF004349">
    <property type="entry name" value="PRK05729.1"/>
    <property type="match status" value="1"/>
</dbReference>
<evidence type="ECO:0000256" key="7">
    <source>
        <dbReference type="ARBA" id="ARBA00022917"/>
    </source>
</evidence>
<keyword evidence="5 12" id="KW-0547">Nucleotide-binding</keyword>
<dbReference type="GO" id="GO:0006438">
    <property type="term" value="P:valyl-tRNA aminoacylation"/>
    <property type="evidence" value="ECO:0007669"/>
    <property type="project" value="UniProtKB-UniRule"/>
</dbReference>
<dbReference type="HAMAP" id="MF_02004">
    <property type="entry name" value="Val_tRNA_synth_type1"/>
    <property type="match status" value="1"/>
</dbReference>
<dbReference type="Gene3D" id="3.90.740.10">
    <property type="entry name" value="Valyl/Leucyl/Isoleucyl-tRNA synthetase, editing domain"/>
    <property type="match status" value="2"/>
</dbReference>
<feature type="domain" description="Methionyl/Valyl/Leucyl/Isoleucyl-tRNA synthetase anticodon-binding" evidence="14">
    <location>
        <begin position="615"/>
        <end position="757"/>
    </location>
</feature>
<evidence type="ECO:0000313" key="16">
    <source>
        <dbReference type="EMBL" id="MBL0684807.1"/>
    </source>
</evidence>
<keyword evidence="7 12" id="KW-0648">Protein biosynthesis</keyword>
<dbReference type="Gene3D" id="3.40.50.620">
    <property type="entry name" value="HUPs"/>
    <property type="match status" value="2"/>
</dbReference>
<comment type="caution">
    <text evidence="16">The sequence shown here is derived from an EMBL/GenBank/DDBJ whole genome shotgun (WGS) entry which is preliminary data.</text>
</comment>
<evidence type="ECO:0000259" key="15">
    <source>
        <dbReference type="Pfam" id="PF10458"/>
    </source>
</evidence>
<dbReference type="InterPro" id="IPR002303">
    <property type="entry name" value="Valyl-tRNA_ligase"/>
</dbReference>
<dbReference type="SUPFAM" id="SSF50677">
    <property type="entry name" value="ValRS/IleRS/LeuRS editing domain"/>
    <property type="match status" value="1"/>
</dbReference>
<dbReference type="FunFam" id="3.40.50.620:FF:000032">
    <property type="entry name" value="Valine--tRNA ligase"/>
    <property type="match status" value="1"/>
</dbReference>
<dbReference type="InterPro" id="IPR009008">
    <property type="entry name" value="Val/Leu/Ile-tRNA-synth_edit"/>
</dbReference>
<dbReference type="PRINTS" id="PR00986">
    <property type="entry name" value="TRNASYNTHVAL"/>
</dbReference>
<comment type="subcellular location">
    <subcellularLocation>
        <location evidence="1 12">Cytoplasm</location>
    </subcellularLocation>
</comment>
<dbReference type="SUPFAM" id="SSF47323">
    <property type="entry name" value="Anticodon-binding domain of a subclass of class I aminoacyl-tRNA synthetases"/>
    <property type="match status" value="1"/>
</dbReference>